<feature type="transmembrane region" description="Helical" evidence="7">
    <location>
        <begin position="160"/>
        <end position="184"/>
    </location>
</feature>
<dbReference type="PROSITE" id="PS51257">
    <property type="entry name" value="PROKAR_LIPOPROTEIN"/>
    <property type="match status" value="1"/>
</dbReference>
<evidence type="ECO:0000313" key="9">
    <source>
        <dbReference type="Proteomes" id="UP000727506"/>
    </source>
</evidence>
<dbReference type="InterPro" id="IPR052049">
    <property type="entry name" value="Electron_transfer_protein"/>
</dbReference>
<evidence type="ECO:0000256" key="6">
    <source>
        <dbReference type="ARBA" id="ARBA00023136"/>
    </source>
</evidence>
<evidence type="ECO:0000256" key="1">
    <source>
        <dbReference type="ARBA" id="ARBA00004651"/>
    </source>
</evidence>
<evidence type="ECO:0000256" key="4">
    <source>
        <dbReference type="ARBA" id="ARBA00022692"/>
    </source>
</evidence>
<feature type="non-terminal residue" evidence="8">
    <location>
        <position position="297"/>
    </location>
</feature>
<dbReference type="PANTHER" id="PTHR34856">
    <property type="entry name" value="PROTEIN NRFD"/>
    <property type="match status" value="1"/>
</dbReference>
<evidence type="ECO:0000256" key="7">
    <source>
        <dbReference type="SAM" id="Phobius"/>
    </source>
</evidence>
<dbReference type="Proteomes" id="UP000727506">
    <property type="component" value="Unassembled WGS sequence"/>
</dbReference>
<keyword evidence="6 7" id="KW-0472">Membrane</keyword>
<feature type="transmembrane region" description="Helical" evidence="7">
    <location>
        <begin position="196"/>
        <end position="220"/>
    </location>
</feature>
<comment type="similarity">
    <text evidence="2">Belongs to the NrfD family.</text>
</comment>
<comment type="caution">
    <text evidence="8">The sequence shown here is derived from an EMBL/GenBank/DDBJ whole genome shotgun (WGS) entry which is preliminary data.</text>
</comment>
<feature type="transmembrane region" description="Helical" evidence="7">
    <location>
        <begin position="48"/>
        <end position="74"/>
    </location>
</feature>
<gene>
    <name evidence="8" type="primary">nrfD</name>
    <name evidence="8" type="ORF">KH142_07020</name>
</gene>
<dbReference type="InterPro" id="IPR005614">
    <property type="entry name" value="NrfD-like"/>
</dbReference>
<comment type="subcellular location">
    <subcellularLocation>
        <location evidence="1">Cell membrane</location>
        <topology evidence="1">Multi-pass membrane protein</topology>
    </subcellularLocation>
</comment>
<organism evidence="8 9">
    <name type="scientific">Slackia piriformis</name>
    <dbReference type="NCBI Taxonomy" id="626934"/>
    <lineage>
        <taxon>Bacteria</taxon>
        <taxon>Bacillati</taxon>
        <taxon>Actinomycetota</taxon>
        <taxon>Coriobacteriia</taxon>
        <taxon>Eggerthellales</taxon>
        <taxon>Eggerthellaceae</taxon>
        <taxon>Slackia</taxon>
    </lineage>
</organism>
<evidence type="ECO:0000256" key="5">
    <source>
        <dbReference type="ARBA" id="ARBA00022989"/>
    </source>
</evidence>
<sequence length="297" mass="30286">MTEFAGKRATVVAIVVLAALSALGIGCWVAQVASGAHLLNLTNYDMWGIYLAAFTVATGIAAGSLAFAGAACLVPACASWFPYARIAAFAGGVGGTVMAGLFIMADLGAPWRSWEIIAMLHPGSPLFWDTVVLSAFLVVSIALVVKLGRVKTPSDKGIKALAVIALIAGACVVITSFVFVFQVAKPSWNNPGQAVSFVFVAIFAAAAFLTLVIAACARCGLVENDAAALRRLGVAGALAAAGELVFALSEIAMGAFAGAGEHAAVAMWLIGGPGAPFFWTEIVALVAAVALWLVGKN</sequence>
<evidence type="ECO:0000313" key="8">
    <source>
        <dbReference type="EMBL" id="MBS6941210.1"/>
    </source>
</evidence>
<dbReference type="PANTHER" id="PTHR34856:SF2">
    <property type="entry name" value="PROTEIN NRFD"/>
    <property type="match status" value="1"/>
</dbReference>
<feature type="transmembrane region" description="Helical" evidence="7">
    <location>
        <begin position="125"/>
        <end position="148"/>
    </location>
</feature>
<protein>
    <submittedName>
        <fullName evidence="8">Polysulfide reductase NrfD</fullName>
    </submittedName>
</protein>
<dbReference type="GO" id="GO:0005886">
    <property type="term" value="C:plasma membrane"/>
    <property type="evidence" value="ECO:0007669"/>
    <property type="project" value="UniProtKB-SubCell"/>
</dbReference>
<evidence type="ECO:0000256" key="3">
    <source>
        <dbReference type="ARBA" id="ARBA00022475"/>
    </source>
</evidence>
<name>A0A943V1N8_9ACTN</name>
<feature type="transmembrane region" description="Helical" evidence="7">
    <location>
        <begin position="86"/>
        <end position="105"/>
    </location>
</feature>
<evidence type="ECO:0000256" key="2">
    <source>
        <dbReference type="ARBA" id="ARBA00008929"/>
    </source>
</evidence>
<keyword evidence="5 7" id="KW-1133">Transmembrane helix</keyword>
<proteinExistence type="inferred from homology"/>
<keyword evidence="4 7" id="KW-0812">Transmembrane</keyword>
<feature type="transmembrane region" description="Helical" evidence="7">
    <location>
        <begin position="277"/>
        <end position="295"/>
    </location>
</feature>
<reference evidence="8" key="1">
    <citation type="submission" date="2021-02" db="EMBL/GenBank/DDBJ databases">
        <title>Infant gut strain persistence is associated with maternal origin, phylogeny, and functional potential including surface adhesion and iron acquisition.</title>
        <authorList>
            <person name="Lou Y.C."/>
        </authorList>
    </citation>
    <scope>NUCLEOTIDE SEQUENCE</scope>
    <source>
        <strain evidence="8">L2_039_000G1_dasL2_039_000G1_concoct_11</strain>
    </source>
</reference>
<dbReference type="Pfam" id="PF03916">
    <property type="entry name" value="NrfD"/>
    <property type="match status" value="1"/>
</dbReference>
<dbReference type="EMBL" id="JAGZSV010000135">
    <property type="protein sequence ID" value="MBS6941210.1"/>
    <property type="molecule type" value="Genomic_DNA"/>
</dbReference>
<dbReference type="AlphaFoldDB" id="A0A943V1N8"/>
<keyword evidence="3" id="KW-1003">Cell membrane</keyword>
<feature type="transmembrane region" description="Helical" evidence="7">
    <location>
        <begin position="232"/>
        <end position="257"/>
    </location>
</feature>
<accession>A0A943V1N8</accession>